<gene>
    <name evidence="2" type="ORF">BSZ19_21525</name>
</gene>
<sequence>MKFIHSSDLQIGKVFGYFEPEVASALQDARQAVVRTLGEAAVKSGATAVLISGDIYEKQQMSQQTLARAIENMRAFKSVQWHLMPGNHDHFRENGLWDRIVRMQLPSNVTVHTQAGAVQIADEGGAPVFVLPAPLRFTSSADDLTAYMDKEATPEGAIRIGMAHGSIQGFGSEGEASNYVAPSRADSAGLSYLAMGDWHRQMRVNDRCWYSGTPEADQFKLPPNPVSSHCNGGSALLVEVKGSNALPVVSPIPTGRYQWHRVEKVLTEDAQVDLLESELRALDSDLSKIVVDLRVTGAVSLAGRKKFEEQILRSVGAALRGLRFDEAGLVLNPTDKDLDEIDHAGFVRVAADRLKAMAAVLSDQGQAALAALALKRLYIEHLRQGTRS</sequence>
<dbReference type="InterPro" id="IPR050535">
    <property type="entry name" value="DNA_Repair-Maintenance_Comp"/>
</dbReference>
<evidence type="ECO:0000313" key="2">
    <source>
        <dbReference type="EMBL" id="OSJ31727.1"/>
    </source>
</evidence>
<name>A0A1Y2JM70_BRAJP</name>
<dbReference type="PANTHER" id="PTHR30337:SF0">
    <property type="entry name" value="NUCLEASE SBCCD SUBUNIT D"/>
    <property type="match status" value="1"/>
</dbReference>
<dbReference type="InterPro" id="IPR029052">
    <property type="entry name" value="Metallo-depent_PP-like"/>
</dbReference>
<proteinExistence type="predicted"/>
<comment type="caution">
    <text evidence="2">The sequence shown here is derived from an EMBL/GenBank/DDBJ whole genome shotgun (WGS) entry which is preliminary data.</text>
</comment>
<feature type="domain" description="Calcineurin-like phosphoesterase" evidence="1">
    <location>
        <begin position="1"/>
        <end position="95"/>
    </location>
</feature>
<dbReference type="SUPFAM" id="SSF56300">
    <property type="entry name" value="Metallo-dependent phosphatases"/>
    <property type="match status" value="1"/>
</dbReference>
<dbReference type="Pfam" id="PF00149">
    <property type="entry name" value="Metallophos"/>
    <property type="match status" value="1"/>
</dbReference>
<organism evidence="2 3">
    <name type="scientific">Bradyrhizobium japonicum</name>
    <dbReference type="NCBI Taxonomy" id="375"/>
    <lineage>
        <taxon>Bacteria</taxon>
        <taxon>Pseudomonadati</taxon>
        <taxon>Pseudomonadota</taxon>
        <taxon>Alphaproteobacteria</taxon>
        <taxon>Hyphomicrobiales</taxon>
        <taxon>Nitrobacteraceae</taxon>
        <taxon>Bradyrhizobium</taxon>
    </lineage>
</organism>
<protein>
    <recommendedName>
        <fullName evidence="1">Calcineurin-like phosphoesterase domain-containing protein</fullName>
    </recommendedName>
</protein>
<dbReference type="Gene3D" id="3.60.21.10">
    <property type="match status" value="1"/>
</dbReference>
<dbReference type="RefSeq" id="WP_085401593.1">
    <property type="nucleotide sequence ID" value="NZ_NAFL01000254.1"/>
</dbReference>
<evidence type="ECO:0000313" key="3">
    <source>
        <dbReference type="Proteomes" id="UP000193335"/>
    </source>
</evidence>
<reference evidence="2 3" key="1">
    <citation type="submission" date="2017-03" db="EMBL/GenBank/DDBJ databases">
        <title>Whole genome sequences of fourteen strains of Bradyrhizobium canariense and one strain of Bradyrhizobium japonicum isolated from Lupinus (Papilionoideae: Genisteae) species in Algeria.</title>
        <authorList>
            <person name="Crovadore J."/>
            <person name="Chekireb D."/>
            <person name="Brachmann A."/>
            <person name="Chablais R."/>
            <person name="Cochard B."/>
            <person name="Lefort F."/>
        </authorList>
    </citation>
    <scope>NUCLEOTIDE SEQUENCE [LARGE SCALE GENOMIC DNA]</scope>
    <source>
        <strain evidence="2 3">UBMA197</strain>
    </source>
</reference>
<dbReference type="Proteomes" id="UP000193335">
    <property type="component" value="Unassembled WGS sequence"/>
</dbReference>
<dbReference type="InterPro" id="IPR014577">
    <property type="entry name" value="UCP033093_metalloPase"/>
</dbReference>
<dbReference type="PIRSF" id="PIRSF033093">
    <property type="entry name" value="UCP_ML1119"/>
    <property type="match status" value="1"/>
</dbReference>
<dbReference type="InterPro" id="IPR004843">
    <property type="entry name" value="Calcineurin-like_PHP"/>
</dbReference>
<evidence type="ECO:0000259" key="1">
    <source>
        <dbReference type="Pfam" id="PF00149"/>
    </source>
</evidence>
<dbReference type="GO" id="GO:0016787">
    <property type="term" value="F:hydrolase activity"/>
    <property type="evidence" value="ECO:0007669"/>
    <property type="project" value="InterPro"/>
</dbReference>
<accession>A0A1Y2JM70</accession>
<dbReference type="EMBL" id="NAFL01000254">
    <property type="protein sequence ID" value="OSJ31727.1"/>
    <property type="molecule type" value="Genomic_DNA"/>
</dbReference>
<dbReference type="PANTHER" id="PTHR30337">
    <property type="entry name" value="COMPONENT OF ATP-DEPENDENT DSDNA EXONUCLEASE"/>
    <property type="match status" value="1"/>
</dbReference>
<dbReference type="AlphaFoldDB" id="A0A1Y2JM70"/>